<dbReference type="STRING" id="568816.Acin_0871"/>
<dbReference type="PATRIC" id="fig|568816.4.peg.842"/>
<dbReference type="AlphaFoldDB" id="G4Q5J7"/>
<accession>G4Q5J7</accession>
<evidence type="ECO:0000313" key="1">
    <source>
        <dbReference type="EMBL" id="AEQ22100.1"/>
    </source>
</evidence>
<protein>
    <recommendedName>
        <fullName evidence="3">Lipoprotein</fullName>
    </recommendedName>
</protein>
<proteinExistence type="predicted"/>
<dbReference type="HOGENOM" id="CLU_3057466_0_0_9"/>
<dbReference type="RefSeq" id="WP_014128337.1">
    <property type="nucleotide sequence ID" value="NC_016077.1"/>
</dbReference>
<keyword evidence="2" id="KW-1185">Reference proteome</keyword>
<dbReference type="GeneID" id="92878884"/>
<sequence>MKRMIMALIFLSLLVSTFVAGCGIDQRKRDGRTGASPVKVVPLPYEEGPFPAF</sequence>
<dbReference type="KEGG" id="ain:Acin_0871"/>
<dbReference type="PROSITE" id="PS51257">
    <property type="entry name" value="PROKAR_LIPOPROTEIN"/>
    <property type="match status" value="1"/>
</dbReference>
<gene>
    <name evidence="1" type="ordered locus">Acin_0871</name>
</gene>
<dbReference type="EMBL" id="CP003058">
    <property type="protein sequence ID" value="AEQ22100.1"/>
    <property type="molecule type" value="Genomic_DNA"/>
</dbReference>
<evidence type="ECO:0000313" key="2">
    <source>
        <dbReference type="Proteomes" id="UP000007093"/>
    </source>
</evidence>
<organism evidence="1 2">
    <name type="scientific">Acidaminococcus intestini (strain RyC-MR95)</name>
    <dbReference type="NCBI Taxonomy" id="568816"/>
    <lineage>
        <taxon>Bacteria</taxon>
        <taxon>Bacillati</taxon>
        <taxon>Bacillota</taxon>
        <taxon>Negativicutes</taxon>
        <taxon>Acidaminococcales</taxon>
        <taxon>Acidaminococcaceae</taxon>
        <taxon>Acidaminococcus</taxon>
    </lineage>
</organism>
<dbReference type="Proteomes" id="UP000007093">
    <property type="component" value="Chromosome"/>
</dbReference>
<dbReference type="InParanoid" id="G4Q5J7"/>
<reference evidence="1 2" key="1">
    <citation type="journal article" date="2011" name="J. Bacteriol.">
        <title>Complete genome sequence of Acidaminococcus intestini RYC-MR95, a Gram-negative bacterium from the phylum Firmicutes.</title>
        <authorList>
            <person name="D'Auria G."/>
            <person name="Galan J.C."/>
            <person name="Rodriguez-Alcayna M."/>
            <person name="Moya A."/>
            <person name="Baquero F."/>
            <person name="Latorre A."/>
        </authorList>
    </citation>
    <scope>NUCLEOTIDE SEQUENCE [LARGE SCALE GENOMIC DNA]</scope>
    <source>
        <strain evidence="1 2">RyC-MR95</strain>
    </source>
</reference>
<name>G4Q5J7_ACIIR</name>
<evidence type="ECO:0008006" key="3">
    <source>
        <dbReference type="Google" id="ProtNLM"/>
    </source>
</evidence>